<gene>
    <name evidence="1" type="ORF">LCGC14_0845510</name>
</gene>
<protein>
    <submittedName>
        <fullName evidence="1">Uncharacterized protein</fullName>
    </submittedName>
</protein>
<evidence type="ECO:0000313" key="1">
    <source>
        <dbReference type="EMBL" id="KKN29295.1"/>
    </source>
</evidence>
<dbReference type="AlphaFoldDB" id="A0A0F9PBV5"/>
<accession>A0A0F9PBV5</accession>
<reference evidence="1" key="1">
    <citation type="journal article" date="2015" name="Nature">
        <title>Complex archaea that bridge the gap between prokaryotes and eukaryotes.</title>
        <authorList>
            <person name="Spang A."/>
            <person name="Saw J.H."/>
            <person name="Jorgensen S.L."/>
            <person name="Zaremba-Niedzwiedzka K."/>
            <person name="Martijn J."/>
            <person name="Lind A.E."/>
            <person name="van Eijk R."/>
            <person name="Schleper C."/>
            <person name="Guy L."/>
            <person name="Ettema T.J."/>
        </authorList>
    </citation>
    <scope>NUCLEOTIDE SEQUENCE</scope>
</reference>
<comment type="caution">
    <text evidence="1">The sequence shown here is derived from an EMBL/GenBank/DDBJ whole genome shotgun (WGS) entry which is preliminary data.</text>
</comment>
<sequence>MGKTYIRHNTKLRTDSGLISKRNPSKQYRQILTRHKIDFEEQQVPLKDIDLDGGLWLVKPDQDEIISIFTFSAQRRAAKFNRLF</sequence>
<proteinExistence type="predicted"/>
<organism evidence="1">
    <name type="scientific">marine sediment metagenome</name>
    <dbReference type="NCBI Taxonomy" id="412755"/>
    <lineage>
        <taxon>unclassified sequences</taxon>
        <taxon>metagenomes</taxon>
        <taxon>ecological metagenomes</taxon>
    </lineage>
</organism>
<name>A0A0F9PBV5_9ZZZZ</name>
<dbReference type="EMBL" id="LAZR01002497">
    <property type="protein sequence ID" value="KKN29295.1"/>
    <property type="molecule type" value="Genomic_DNA"/>
</dbReference>